<comment type="caution">
    <text evidence="1">The sequence shown here is derived from an EMBL/GenBank/DDBJ whole genome shotgun (WGS) entry which is preliminary data.</text>
</comment>
<name>M5EXH0_9HYPH</name>
<accession>M5EXH0</accession>
<dbReference type="EMBL" id="CAUM01000148">
    <property type="protein sequence ID" value="CCV08703.1"/>
    <property type="molecule type" value="Genomic_DNA"/>
</dbReference>
<evidence type="ECO:0000313" key="2">
    <source>
        <dbReference type="Proteomes" id="UP000012062"/>
    </source>
</evidence>
<evidence type="ECO:0000313" key="1">
    <source>
        <dbReference type="EMBL" id="CCV08703.1"/>
    </source>
</evidence>
<organism evidence="1 2">
    <name type="scientific">Mesorhizobium metallidurans STM 2683</name>
    <dbReference type="NCBI Taxonomy" id="1297569"/>
    <lineage>
        <taxon>Bacteria</taxon>
        <taxon>Pseudomonadati</taxon>
        <taxon>Pseudomonadota</taxon>
        <taxon>Alphaproteobacteria</taxon>
        <taxon>Hyphomicrobiales</taxon>
        <taxon>Phyllobacteriaceae</taxon>
        <taxon>Mesorhizobium</taxon>
    </lineage>
</organism>
<dbReference type="RefSeq" id="WP_008877575.1">
    <property type="nucleotide sequence ID" value="NZ_CAUM01000148.1"/>
</dbReference>
<dbReference type="OrthoDB" id="7376565at2"/>
<proteinExistence type="predicted"/>
<gene>
    <name evidence="1" type="ORF">MESS2_780050</name>
</gene>
<sequence length="93" mass="10627">MAKKAGRIGEADISKDVIAIIDAEPNREISTTKLIRTLRQRIPLNAEDEEPLEGRQDDRFSQIVRNIKSHKDQPGNLIHDGHLQSIYRGFKRP</sequence>
<reference evidence="1 2" key="1">
    <citation type="submission" date="2013-02" db="EMBL/GenBank/DDBJ databases">
        <authorList>
            <person name="Genoscope - CEA"/>
        </authorList>
    </citation>
    <scope>NUCLEOTIDE SEQUENCE [LARGE SCALE GENOMIC DNA]</scope>
    <source>
        <strain evidence="1 2">STM 2683</strain>
    </source>
</reference>
<keyword evidence="2" id="KW-1185">Reference proteome</keyword>
<dbReference type="AlphaFoldDB" id="M5EXH0"/>
<protein>
    <submittedName>
        <fullName evidence="1">Uncharacterized protein</fullName>
    </submittedName>
</protein>
<dbReference type="Proteomes" id="UP000012062">
    <property type="component" value="Unassembled WGS sequence"/>
</dbReference>